<organism evidence="5 6">
    <name type="scientific">Viridibacillus arenosi FSL R5-213</name>
    <dbReference type="NCBI Taxonomy" id="1227360"/>
    <lineage>
        <taxon>Bacteria</taxon>
        <taxon>Bacillati</taxon>
        <taxon>Bacillota</taxon>
        <taxon>Bacilli</taxon>
        <taxon>Bacillales</taxon>
        <taxon>Caryophanaceae</taxon>
        <taxon>Viridibacillus</taxon>
    </lineage>
</organism>
<protein>
    <submittedName>
        <fullName evidence="5">Chemotaxis protein</fullName>
    </submittedName>
</protein>
<dbReference type="PANTHER" id="PTHR44591:SF14">
    <property type="entry name" value="PROTEIN PILG"/>
    <property type="match status" value="1"/>
</dbReference>
<reference evidence="5 6" key="1">
    <citation type="journal article" date="2014" name="BMC Genomics">
        <title>Genomic comparison of sporeforming bacilli isolated from milk.</title>
        <authorList>
            <person name="Moreno Switt A.I."/>
            <person name="Andrus A.D."/>
            <person name="Ranieri M.L."/>
            <person name="Orsi R.H."/>
            <person name="Ivy R."/>
            <person name="den Bakker H.C."/>
            <person name="Martin N.H."/>
            <person name="Wiedmann M."/>
            <person name="Boor K.J."/>
        </authorList>
    </citation>
    <scope>NUCLEOTIDE SEQUENCE [LARGE SCALE GENOMIC DNA]</scope>
    <source>
        <strain evidence="5 6">FSL R5-213</strain>
    </source>
</reference>
<keyword evidence="6" id="KW-1185">Reference proteome</keyword>
<dbReference type="InterPro" id="IPR001789">
    <property type="entry name" value="Sig_transdc_resp-reg_receiver"/>
</dbReference>
<name>W4F399_9BACL</name>
<dbReference type="Gene3D" id="3.40.50.2300">
    <property type="match status" value="1"/>
</dbReference>
<evidence type="ECO:0000256" key="2">
    <source>
        <dbReference type="ARBA" id="ARBA00023012"/>
    </source>
</evidence>
<dbReference type="SUPFAM" id="SSF52172">
    <property type="entry name" value="CheY-like"/>
    <property type="match status" value="1"/>
</dbReference>
<dbReference type="SMART" id="SM00448">
    <property type="entry name" value="REC"/>
    <property type="match status" value="1"/>
</dbReference>
<evidence type="ECO:0000256" key="1">
    <source>
        <dbReference type="ARBA" id="ARBA00022553"/>
    </source>
</evidence>
<dbReference type="AlphaFoldDB" id="W4F399"/>
<keyword evidence="1 3" id="KW-0597">Phosphoprotein</keyword>
<dbReference type="InterPro" id="IPR050595">
    <property type="entry name" value="Bact_response_regulator"/>
</dbReference>
<accession>W4F399</accession>
<dbReference type="eggNOG" id="COG2201">
    <property type="taxonomic scope" value="Bacteria"/>
</dbReference>
<proteinExistence type="predicted"/>
<evidence type="ECO:0000313" key="5">
    <source>
        <dbReference type="EMBL" id="ETT86506.1"/>
    </source>
</evidence>
<dbReference type="EMBL" id="ASQA01000013">
    <property type="protein sequence ID" value="ETT86506.1"/>
    <property type="molecule type" value="Genomic_DNA"/>
</dbReference>
<comment type="caution">
    <text evidence="5">The sequence shown here is derived from an EMBL/GenBank/DDBJ whole genome shotgun (WGS) entry which is preliminary data.</text>
</comment>
<evidence type="ECO:0000313" key="6">
    <source>
        <dbReference type="Proteomes" id="UP000019062"/>
    </source>
</evidence>
<keyword evidence="2" id="KW-0902">Two-component regulatory system</keyword>
<dbReference type="PANTHER" id="PTHR44591">
    <property type="entry name" value="STRESS RESPONSE REGULATOR PROTEIN 1"/>
    <property type="match status" value="1"/>
</dbReference>
<feature type="domain" description="Response regulatory" evidence="4">
    <location>
        <begin position="3"/>
        <end position="118"/>
    </location>
</feature>
<evidence type="ECO:0000259" key="4">
    <source>
        <dbReference type="PROSITE" id="PS50110"/>
    </source>
</evidence>
<dbReference type="GO" id="GO:0000160">
    <property type="term" value="P:phosphorelay signal transduction system"/>
    <property type="evidence" value="ECO:0007669"/>
    <property type="project" value="UniProtKB-KW"/>
</dbReference>
<sequence>MTKVLVVDDTMFMRHAIKTMLADSSYEVVGEAINGREAIEKYRELLPDVVTMDVTMPVMSGLDATKVIIEEFPDAKIIIISALGQQKMILQALSLGAKDFITKPFDQQRLMSTIVKVVEY</sequence>
<dbReference type="RefSeq" id="WP_076034842.1">
    <property type="nucleotide sequence ID" value="NZ_ASQA01000013.1"/>
</dbReference>
<feature type="modified residue" description="4-aspartylphosphate" evidence="3">
    <location>
        <position position="53"/>
    </location>
</feature>
<dbReference type="Pfam" id="PF00072">
    <property type="entry name" value="Response_reg"/>
    <property type="match status" value="1"/>
</dbReference>
<evidence type="ECO:0000256" key="3">
    <source>
        <dbReference type="PROSITE-ProRule" id="PRU00169"/>
    </source>
</evidence>
<dbReference type="InterPro" id="IPR011006">
    <property type="entry name" value="CheY-like_superfamily"/>
</dbReference>
<dbReference type="Proteomes" id="UP000019062">
    <property type="component" value="Unassembled WGS sequence"/>
</dbReference>
<dbReference type="PROSITE" id="PS50110">
    <property type="entry name" value="RESPONSE_REGULATORY"/>
    <property type="match status" value="1"/>
</dbReference>
<gene>
    <name evidence="5" type="ORF">C176_07327</name>
</gene>
<dbReference type="PATRIC" id="fig|1227360.4.peg.1492"/>